<evidence type="ECO:0008006" key="10">
    <source>
        <dbReference type="Google" id="ProtNLM"/>
    </source>
</evidence>
<evidence type="ECO:0000313" key="9">
    <source>
        <dbReference type="Proteomes" id="UP000008281"/>
    </source>
</evidence>
<dbReference type="InterPro" id="IPR027417">
    <property type="entry name" value="P-loop_NTPase"/>
</dbReference>
<dbReference type="Pfam" id="PF00176">
    <property type="entry name" value="SNF2-rel_dom"/>
    <property type="match status" value="1"/>
</dbReference>
<dbReference type="SMART" id="SM00487">
    <property type="entry name" value="DEXDc"/>
    <property type="match status" value="1"/>
</dbReference>
<dbReference type="Proteomes" id="UP000008281">
    <property type="component" value="Unassembled WGS sequence"/>
</dbReference>
<dbReference type="PANTHER" id="PTHR45865:SF1">
    <property type="entry name" value="E3 UBIQUITIN-PROTEIN LIGASE SHPRH"/>
    <property type="match status" value="1"/>
</dbReference>
<evidence type="ECO:0000259" key="7">
    <source>
        <dbReference type="PROSITE" id="PS51194"/>
    </source>
</evidence>
<dbReference type="PROSITE" id="PS51194">
    <property type="entry name" value="HELICASE_CTER"/>
    <property type="match status" value="1"/>
</dbReference>
<dbReference type="InterPro" id="IPR049730">
    <property type="entry name" value="SNF2/RAD54-like_C"/>
</dbReference>
<dbReference type="InterPro" id="IPR001841">
    <property type="entry name" value="Znf_RING"/>
</dbReference>
<dbReference type="PANTHER" id="PTHR45865">
    <property type="entry name" value="E3 UBIQUITIN-PROTEIN LIGASE SHPRH FAMILY MEMBER"/>
    <property type="match status" value="1"/>
</dbReference>
<keyword evidence="1 4" id="KW-0479">Metal-binding</keyword>
<dbReference type="GO" id="GO:0000209">
    <property type="term" value="P:protein polyubiquitination"/>
    <property type="evidence" value="ECO:0007669"/>
    <property type="project" value="TreeGrafter"/>
</dbReference>
<dbReference type="SUPFAM" id="SSF52540">
    <property type="entry name" value="P-loop containing nucleoside triphosphate hydrolases"/>
    <property type="match status" value="2"/>
</dbReference>
<gene>
    <name evidence="8" type="ORF">CRE_04419</name>
</gene>
<dbReference type="GO" id="GO:0005524">
    <property type="term" value="F:ATP binding"/>
    <property type="evidence" value="ECO:0007669"/>
    <property type="project" value="InterPro"/>
</dbReference>
<feature type="compositionally biased region" description="Basic and acidic residues" evidence="5">
    <location>
        <begin position="191"/>
        <end position="200"/>
    </location>
</feature>
<dbReference type="OrthoDB" id="423559at2759"/>
<accession>E3NN08</accession>
<dbReference type="InterPro" id="IPR013083">
    <property type="entry name" value="Znf_RING/FYVE/PHD"/>
</dbReference>
<dbReference type="STRING" id="31234.E3NN08"/>
<dbReference type="eggNOG" id="KOG0298">
    <property type="taxonomic scope" value="Eukaryota"/>
</dbReference>
<dbReference type="EMBL" id="DS269138">
    <property type="protein sequence ID" value="EFP09796.1"/>
    <property type="molecule type" value="Genomic_DNA"/>
</dbReference>
<dbReference type="CDD" id="cd18793">
    <property type="entry name" value="SF2_C_SNF"/>
    <property type="match status" value="1"/>
</dbReference>
<evidence type="ECO:0000256" key="3">
    <source>
        <dbReference type="ARBA" id="ARBA00022833"/>
    </source>
</evidence>
<protein>
    <recommendedName>
        <fullName evidence="10">RING-type domain-containing protein</fullName>
    </recommendedName>
</protein>
<dbReference type="Pfam" id="PF00271">
    <property type="entry name" value="Helicase_C"/>
    <property type="match status" value="1"/>
</dbReference>
<dbReference type="InParanoid" id="E3NN08"/>
<dbReference type="InterPro" id="IPR052583">
    <property type="entry name" value="ATP-helicase/E3_Ub-Ligase"/>
</dbReference>
<feature type="compositionally biased region" description="Basic and acidic residues" evidence="5">
    <location>
        <begin position="918"/>
        <end position="937"/>
    </location>
</feature>
<dbReference type="Gene3D" id="3.40.50.10810">
    <property type="entry name" value="Tandem AAA-ATPase domain"/>
    <property type="match status" value="2"/>
</dbReference>
<evidence type="ECO:0000259" key="6">
    <source>
        <dbReference type="PROSITE" id="PS50089"/>
    </source>
</evidence>
<feature type="region of interest" description="Disordered" evidence="5">
    <location>
        <begin position="880"/>
        <end position="967"/>
    </location>
</feature>
<dbReference type="CDD" id="cd16449">
    <property type="entry name" value="RING-HC"/>
    <property type="match status" value="1"/>
</dbReference>
<organism evidence="9">
    <name type="scientific">Caenorhabditis remanei</name>
    <name type="common">Caenorhabditis vulgaris</name>
    <dbReference type="NCBI Taxonomy" id="31234"/>
    <lineage>
        <taxon>Eukaryota</taxon>
        <taxon>Metazoa</taxon>
        <taxon>Ecdysozoa</taxon>
        <taxon>Nematoda</taxon>
        <taxon>Chromadorea</taxon>
        <taxon>Rhabditida</taxon>
        <taxon>Rhabditina</taxon>
        <taxon>Rhabditomorpha</taxon>
        <taxon>Rhabditoidea</taxon>
        <taxon>Rhabditidae</taxon>
        <taxon>Peloderinae</taxon>
        <taxon>Caenorhabditis</taxon>
    </lineage>
</organism>
<evidence type="ECO:0000313" key="8">
    <source>
        <dbReference type="EMBL" id="EFP09796.1"/>
    </source>
</evidence>
<feature type="domain" description="RING-type" evidence="6">
    <location>
        <begin position="1405"/>
        <end position="1456"/>
    </location>
</feature>
<dbReference type="InterPro" id="IPR001650">
    <property type="entry name" value="Helicase_C-like"/>
</dbReference>
<feature type="region of interest" description="Disordered" evidence="5">
    <location>
        <begin position="191"/>
        <end position="216"/>
    </location>
</feature>
<keyword evidence="9" id="KW-1185">Reference proteome</keyword>
<evidence type="ECO:0000256" key="5">
    <source>
        <dbReference type="SAM" id="MobiDB-lite"/>
    </source>
</evidence>
<dbReference type="GO" id="GO:0006974">
    <property type="term" value="P:DNA damage response"/>
    <property type="evidence" value="ECO:0007669"/>
    <property type="project" value="TreeGrafter"/>
</dbReference>
<reference evidence="8" key="1">
    <citation type="submission" date="2007-07" db="EMBL/GenBank/DDBJ databases">
        <title>PCAP assembly of the Caenorhabditis remanei genome.</title>
        <authorList>
            <consortium name="The Caenorhabditis remanei Sequencing Consortium"/>
            <person name="Wilson R.K."/>
        </authorList>
    </citation>
    <scope>NUCLEOTIDE SEQUENCE [LARGE SCALE GENOMIC DNA]</scope>
    <source>
        <strain evidence="8">PB4641</strain>
    </source>
</reference>
<dbReference type="GO" id="GO:0008270">
    <property type="term" value="F:zinc ion binding"/>
    <property type="evidence" value="ECO:0007669"/>
    <property type="project" value="UniProtKB-KW"/>
</dbReference>
<dbReference type="InterPro" id="IPR014001">
    <property type="entry name" value="Helicase_ATP-bd"/>
</dbReference>
<evidence type="ECO:0000256" key="2">
    <source>
        <dbReference type="ARBA" id="ARBA00022801"/>
    </source>
</evidence>
<proteinExistence type="predicted"/>
<dbReference type="GO" id="GO:0061630">
    <property type="term" value="F:ubiquitin protein ligase activity"/>
    <property type="evidence" value="ECO:0007669"/>
    <property type="project" value="TreeGrafter"/>
</dbReference>
<sequence>MKNKKKPQEKNWEDLPKSRVIKVLEKSVYQPSSAQNDYILLNSLERKFRPDYEQLLGQKAILFHKNASKNALSLYLEAEPQNQSPWKGTRMYIPGTFVEDMSLELEAESRFLWLLIRLCKDTKSLTSAGIFLLYECYPPDNMRINFYLQSNKIFNSILDYLPKMASIFKQKIQIILKTIIQCDQIVRKKQNRENKNKSTAEADLLNEETSDSSKQRRQEDLNFERFFDLCKVYKKKYSGIIPKYKIDVDSLNFNLMPYQTETVRWMMHREAEGTVDENLSWMFKCEQLPNNRSFFYYPCIGAITRNQLSQDEYCDLAKRYTLKGGILSDEMGLGKTVQVLSLISSHRRGDTLDTENNSKKKPKSTLSDYKIADQVRIAESSFAEMASLKKSESNSAKNNSTLITYNASDYKEGETIACSGCAENCSVSICGWDFEKFKNEEFYCPDCRNYMPRKPVKTTLVIVPESLIFQWFTEIAKHCSDNFRVMFYFGVKKHGYLQALEMENYDVILTTYDTLRKELIFTKDKEQRRSLRNGFKPLHLTSSFMHVSFWRVIVDESQVMPQSINSNLLQMILKIEGDKWWCVTGTPLVRTVADMSPLFSFLGLFPFNNADFFFHYVHPQYLSFALELQNREQQLDEQNLPHILLLEILARIMSRKTKKDVDLQINLPELTEIEKKIRFSEVEERQYKEEKERLRFVVEKAIGKAIDSAHLADLSCRDKVLQELRTLRETVLTGQNNSSDLGSAGFVYAPETVIFRLVRNKKIGIENHVRTYMNHALGLAGAQHLMLDPVNALSVYEHCLSKFAEVVSSTCMEDQIGPEVMLQLKAITSFSDSPRTNLFDGDDEVDEANLIDEKDSDNKDELDRIRKIAGTVRNVKQTLHKYTKKVSNPSTSTGNVENFEEKHEELTNDSDDLPGPSEAKRARFDNETENSDEKDVEMSQEALEPSSMEKSAEEANDEYEEHQRRKHANKMALTALKPIRMDATQEFHMFVNMRKIQNSLGVPEENRIPLSRVEMAANRCIKLEVFCTLFFINNLLFQKQAAETISNVLNELTDIWANDDKNMIHQIREFFEMMRAHCAIRKDTEALYERGTEVREEIKKDHFPNLPYVALYDTNKLKPNKIKHHTKRCMGRCSKFYLECEMFIGQPCLKLSDIINKTMNQIVKIDDRRKTEDVKLKSCIQIVMEMSDPNLLLDLIEKKEETKTAKEKRMLEILSCEHKLIKGTREQQGHVQQYYHTDHPCEICDTWCKLSLFFFDSGFSSYHGEIRPKSGVYEFATLLVNNYSPGRKEAQMFSKHYLRPFFERIHDMLKTLQNTTGIFIELVDRYKELSQAQTLLTDNQICAWLGDQDAMEIPMEMKREQYAASHLANRNDSLQAIQKDVKELRYLTNLVKKQFSDENEEFEECPICQSLINSFMVFTCGHRICPECFDRLKVISRHEPHGYGWTTDSIQCPSCRIRNRSQQIMLARSGYAERDSIIPGVVLSAKVTLNRINFKMFLNFQLSAAIQIMREILDTDSSNKIIVFTSVEPSSTTVWNYLQKIFKLAKLPFSATSRYNCGKKIVDFEVSEDVKILLCSLSLCANGLNMTGANHIIFLDPPHLQSVLNQAIGRINRFGQKRAMRVIHLVVEGSLDSELREIAKNTYRQEDEKKGWTIGDIRAMFNIDRD</sequence>
<name>E3NN08_CAERE</name>
<feature type="domain" description="Helicase C-terminal" evidence="7">
    <location>
        <begin position="1507"/>
        <end position="1658"/>
    </location>
</feature>
<dbReference type="SUPFAM" id="SSF57850">
    <property type="entry name" value="RING/U-box"/>
    <property type="match status" value="1"/>
</dbReference>
<evidence type="ECO:0000256" key="4">
    <source>
        <dbReference type="PROSITE-ProRule" id="PRU00175"/>
    </source>
</evidence>
<dbReference type="GO" id="GO:0016787">
    <property type="term" value="F:hydrolase activity"/>
    <property type="evidence" value="ECO:0007669"/>
    <property type="project" value="UniProtKB-KW"/>
</dbReference>
<keyword evidence="3" id="KW-0862">Zinc</keyword>
<dbReference type="Gene3D" id="3.40.50.300">
    <property type="entry name" value="P-loop containing nucleotide triphosphate hydrolases"/>
    <property type="match status" value="1"/>
</dbReference>
<keyword evidence="2" id="KW-0378">Hydrolase</keyword>
<feature type="compositionally biased region" description="Polar residues" evidence="5">
    <location>
        <begin position="885"/>
        <end position="896"/>
    </location>
</feature>
<dbReference type="FunCoup" id="E3NN08">
    <property type="interactions" value="2875"/>
</dbReference>
<dbReference type="Gene3D" id="3.30.40.10">
    <property type="entry name" value="Zinc/RING finger domain, C3HC4 (zinc finger)"/>
    <property type="match status" value="1"/>
</dbReference>
<dbReference type="SMART" id="SM00184">
    <property type="entry name" value="RING"/>
    <property type="match status" value="1"/>
</dbReference>
<dbReference type="InterPro" id="IPR038718">
    <property type="entry name" value="SNF2-like_sf"/>
</dbReference>
<keyword evidence="1 4" id="KW-0863">Zinc-finger</keyword>
<dbReference type="PROSITE" id="PS50089">
    <property type="entry name" value="ZF_RING_2"/>
    <property type="match status" value="1"/>
</dbReference>
<evidence type="ECO:0000256" key="1">
    <source>
        <dbReference type="ARBA" id="ARBA00022771"/>
    </source>
</evidence>
<dbReference type="InterPro" id="IPR000330">
    <property type="entry name" value="SNF2_N"/>
</dbReference>
<dbReference type="GO" id="GO:0005634">
    <property type="term" value="C:nucleus"/>
    <property type="evidence" value="ECO:0007669"/>
    <property type="project" value="TreeGrafter"/>
</dbReference>
<dbReference type="SMART" id="SM00490">
    <property type="entry name" value="HELICc"/>
    <property type="match status" value="1"/>
</dbReference>
<dbReference type="HOGENOM" id="CLU_240009_0_0_1"/>